<keyword evidence="4" id="KW-1185">Reference proteome</keyword>
<dbReference type="GO" id="GO:0005737">
    <property type="term" value="C:cytoplasm"/>
    <property type="evidence" value="ECO:0007669"/>
    <property type="project" value="TreeGrafter"/>
</dbReference>
<dbReference type="SUPFAM" id="SSF52047">
    <property type="entry name" value="RNI-like"/>
    <property type="match status" value="2"/>
</dbReference>
<protein>
    <submittedName>
        <fullName evidence="3">Uncharacterized protein</fullName>
    </submittedName>
</protein>
<dbReference type="SMART" id="SM00015">
    <property type="entry name" value="IQ"/>
    <property type="match status" value="9"/>
</dbReference>
<feature type="compositionally biased region" description="Low complexity" evidence="2">
    <location>
        <begin position="26"/>
        <end position="35"/>
    </location>
</feature>
<dbReference type="SMART" id="SM00367">
    <property type="entry name" value="LRR_CC"/>
    <property type="match status" value="11"/>
</dbReference>
<dbReference type="Proteomes" id="UP001209570">
    <property type="component" value="Unassembled WGS sequence"/>
</dbReference>
<accession>A0AAD5LCY6</accession>
<dbReference type="EMBL" id="JAKCXM010000287">
    <property type="protein sequence ID" value="KAJ0396630.1"/>
    <property type="molecule type" value="Genomic_DNA"/>
</dbReference>
<feature type="compositionally biased region" description="Basic residues" evidence="2">
    <location>
        <begin position="10"/>
        <end position="22"/>
    </location>
</feature>
<sequence>MTISDAPTTRARRPLRKPRKKPPALAPIAAAPAPTQRNQRHQRDASDAKAAALPLAPVDIQSRALPLDVVFLNRYRHILRQHVSLRGWTVSDSDLRLFPAARGGRTETLDLEDCSRITADGLHAALPALPQLRVLNLRRCSALAPPVVRLLSPTLVDVTLDYCDWLDDNSVRLLARQCPSLHTASLQHCRQLTDYGVAAFADVLPKPVIASLAVSHCPRVTDTALLALLVKCPRLRELRAASLSRFEGFTLEGLPRSTGYALETLDLARNARMHPQLVPCLMTRLGNPATRLREIDVSFCPQVDDDALIAIGRHAPALRVFRAAFCVQLTDFGLVRLVQFVPSETDGDADSQEDATLPRCSVIETLDLTGCYQITSDGVIAVARHCGSTLASLLVDGVRRLDASALRQLASHCTQLHTLHWGGILIQSAAGDAPAAPSNSTGFFSVPTVDQPAATAFRAMPPTLHTLRLGTTTCDVEALATATLSAIGPQLRDLDVTAIATDALVTAIASHCRGLRSLRLARSRYFHEASFLLVASQCVELRALDLESCEQLGDSAVCTLARHARKIERLVLTNDWQVTDTSVSLLGKRCTSLLRLQVRHCPEVSLACLREIARFNPLVLASRDGLTPRPASVLAFLRLDHEMDAAARRLTRWLRDCITDRHDTKSQIDRMIRHLRRRKRAVIRIQRCVRRFQRQQRQREAVARALAEQRARVEACWRWVAAYCRGSRGLRAWLRAWRVARKQAAFRLAEQLRLRREEAAITIQRVERGWRGRQRAAARRQELRRILAQREASATTVQRCWRGHRTRQDVVAPHRRAWLRRILHDIERKQRQLWATTQIARVIRGALARRVAAERREARVKWIRLRELSATRIQRNFRAFRVRRLLAHCRHVGATALQRVFRGYYGRRLARSIVLARAFVHAPRLLLLSPRSIFTLDLAAQWKRRRDAAELVATALQRRARGYYNGRLQRDIALAARRQEAFRRDASARALQHFFRSNLIVKRLHALQATMRRRKRAATRIQSVWRMWTGKVVATALALRRHRAQRHAATRAALSASDPSVQHRRVLLQLGAMHVLVGAYRSSLLQRGWLAPSVRRFRDKCATRIQALVRGHLTRRWVHWFREQLTAATRRVQRAWRSHQSREAWRALVLERRLERRRQDEEDRAARVAGKLTAQFALDAGAREHKGAAVLQQWYRTLRRRQVFQAAAHARNVASAQRGREKLAEVQRLSTDSVVFQARVWRDCVVRKPELLAMEDEEIEQLEKDVAALRQGCLDAYAAHAEATETLKELQQRKRDALRTKKRLSDGTARVKVTIQPFAEQAKRLTVDSARVHVTNKQLQTELNRLKQSVKQFNEELRATLPLEPLLYERDLERLLAVLGPAAPMTKSRLGDASPQIIAAPDKGDELEERAFTEGQERLDDSLRSRHLSGLIDINVYTVTLPTQYVIGLLLDPCRKRAYDCCSERFGEPAYTTVALAAKEKISLLDESGAPFETAYITQCSGAFALDNHCGTFLELHEPGNEIILSQTRLLGEYPSGFRTTTLPLFFEGNKSRTICRGDYEIWWVQRTKYNFIVQKKKKFRVVSPECDFDFATNKYKNYHELKSS</sequence>
<proteinExistence type="predicted"/>
<evidence type="ECO:0000313" key="4">
    <source>
        <dbReference type="Proteomes" id="UP001209570"/>
    </source>
</evidence>
<feature type="region of interest" description="Disordered" evidence="2">
    <location>
        <begin position="1"/>
        <end position="50"/>
    </location>
</feature>
<dbReference type="PROSITE" id="PS50096">
    <property type="entry name" value="IQ"/>
    <property type="match status" value="5"/>
</dbReference>
<comment type="caution">
    <text evidence="3">The sequence shown here is derived from an EMBL/GenBank/DDBJ whole genome shotgun (WGS) entry which is preliminary data.</text>
</comment>
<evidence type="ECO:0000256" key="1">
    <source>
        <dbReference type="SAM" id="Coils"/>
    </source>
</evidence>
<keyword evidence="1" id="KW-0175">Coiled coil</keyword>
<dbReference type="InterPro" id="IPR000048">
    <property type="entry name" value="IQ_motif_EF-hand-BS"/>
</dbReference>
<name>A0AAD5LCY6_PYTIN</name>
<evidence type="ECO:0000313" key="3">
    <source>
        <dbReference type="EMBL" id="KAJ0396630.1"/>
    </source>
</evidence>
<dbReference type="InterPro" id="IPR032675">
    <property type="entry name" value="LRR_dom_sf"/>
</dbReference>
<dbReference type="InterPro" id="IPR050648">
    <property type="entry name" value="F-box_LRR-repeat"/>
</dbReference>
<feature type="coiled-coil region" evidence="1">
    <location>
        <begin position="1252"/>
        <end position="1307"/>
    </location>
</feature>
<dbReference type="PANTHER" id="PTHR13382">
    <property type="entry name" value="MITOCHONDRIAL ATP SYNTHASE COUPLING FACTOR B"/>
    <property type="match status" value="1"/>
</dbReference>
<dbReference type="Gene3D" id="1.20.5.190">
    <property type="match status" value="2"/>
</dbReference>
<dbReference type="Gene3D" id="3.80.10.10">
    <property type="entry name" value="Ribonuclease Inhibitor"/>
    <property type="match status" value="3"/>
</dbReference>
<organism evidence="3 4">
    <name type="scientific">Pythium insidiosum</name>
    <name type="common">Pythiosis disease agent</name>
    <dbReference type="NCBI Taxonomy" id="114742"/>
    <lineage>
        <taxon>Eukaryota</taxon>
        <taxon>Sar</taxon>
        <taxon>Stramenopiles</taxon>
        <taxon>Oomycota</taxon>
        <taxon>Peronosporomycetes</taxon>
        <taxon>Pythiales</taxon>
        <taxon>Pythiaceae</taxon>
        <taxon>Pythium</taxon>
    </lineage>
</organism>
<gene>
    <name evidence="3" type="ORF">P43SY_008882</name>
</gene>
<evidence type="ECO:0000256" key="2">
    <source>
        <dbReference type="SAM" id="MobiDB-lite"/>
    </source>
</evidence>
<dbReference type="Pfam" id="PF00612">
    <property type="entry name" value="IQ"/>
    <property type="match status" value="4"/>
</dbReference>
<dbReference type="InterPro" id="IPR006553">
    <property type="entry name" value="Leu-rich_rpt_Cys-con_subtyp"/>
</dbReference>
<reference evidence="3" key="1">
    <citation type="submission" date="2021-12" db="EMBL/GenBank/DDBJ databases">
        <title>Prjna785345.</title>
        <authorList>
            <person name="Rujirawat T."/>
            <person name="Krajaejun T."/>
        </authorList>
    </citation>
    <scope>NUCLEOTIDE SEQUENCE</scope>
    <source>
        <strain evidence="3">Pi057C3</strain>
    </source>
</reference>